<sequence>MSRGGRGGGRGGRGGRGGLQLPWQEDPTLRVDGRPADDFPPYDVPIPAPITAREKSQVKSLLLFREQIHDGPLYTATRTWDPASSHTRAYGQEQINQRYGVKTKATVDPFTAVEMPSSRMRRPERALPDLGERPFNKALFPAELHATLDGEDGVGAGAGGAGAAGAKRKAGAARKKTMTLSKVTTLRTAEEIFNMPEVNGAVDANDHEKALEALDRLDEGGAEGEEDLDFGLDDEDAYAEEMDEAFDDDEDGGDYNAEGYFDNGDDDDMDDGGGDEGEY</sequence>
<protein>
    <recommendedName>
        <fullName evidence="4">DNA-directed RNA polymerase III subunit</fullName>
    </recommendedName>
</protein>
<feature type="compositionally biased region" description="Acidic residues" evidence="5">
    <location>
        <begin position="263"/>
        <end position="279"/>
    </location>
</feature>
<dbReference type="Pfam" id="PF11705">
    <property type="entry name" value="RNA_pol_3_Rpc31"/>
    <property type="match status" value="1"/>
</dbReference>
<evidence type="ECO:0000313" key="7">
    <source>
        <dbReference type="Proteomes" id="UP000283895"/>
    </source>
</evidence>
<evidence type="ECO:0000256" key="1">
    <source>
        <dbReference type="ARBA" id="ARBA00004123"/>
    </source>
</evidence>
<dbReference type="EMBL" id="LKEA01000027">
    <property type="protein sequence ID" value="ROV98088.1"/>
    <property type="molecule type" value="Genomic_DNA"/>
</dbReference>
<comment type="similarity">
    <text evidence="2 4">Belongs to the eukaryotic RPC7 RNA polymerase subunit family.</text>
</comment>
<evidence type="ECO:0000256" key="3">
    <source>
        <dbReference type="ARBA" id="ARBA00023242"/>
    </source>
</evidence>
<evidence type="ECO:0000256" key="5">
    <source>
        <dbReference type="SAM" id="MobiDB-lite"/>
    </source>
</evidence>
<dbReference type="OrthoDB" id="5377312at2759"/>
<keyword evidence="7" id="KW-1185">Reference proteome</keyword>
<gene>
    <name evidence="6" type="ORF">VMCG_06963</name>
</gene>
<proteinExistence type="inferred from homology"/>
<dbReference type="Proteomes" id="UP000283895">
    <property type="component" value="Unassembled WGS sequence"/>
</dbReference>
<reference evidence="6 7" key="1">
    <citation type="submission" date="2015-09" db="EMBL/GenBank/DDBJ databases">
        <title>Host preference determinants of Valsa canker pathogens revealed by comparative genomics.</title>
        <authorList>
            <person name="Yin Z."/>
            <person name="Huang L."/>
        </authorList>
    </citation>
    <scope>NUCLEOTIDE SEQUENCE [LARGE SCALE GENOMIC DNA]</scope>
    <source>
        <strain evidence="6 7">03-1</strain>
    </source>
</reference>
<feature type="compositionally biased region" description="Basic and acidic residues" evidence="5">
    <location>
        <begin position="27"/>
        <end position="37"/>
    </location>
</feature>
<evidence type="ECO:0000313" key="6">
    <source>
        <dbReference type="EMBL" id="ROV98088.1"/>
    </source>
</evidence>
<dbReference type="PIRSF" id="PIRSF000777">
    <property type="entry name" value="RNA_polIII_C31"/>
    <property type="match status" value="1"/>
</dbReference>
<comment type="function">
    <text evidence="4">DNA-dependent RNA polymerase catalyzes the transcription of DNA into RNA using the four ribonucleoside triphosphates as substrates. Specific peripheric component of RNA polymerase III which synthesizes small RNAs, such as 5S rRNA and tRNAs.</text>
</comment>
<name>A0A423W428_9PEZI</name>
<dbReference type="AlphaFoldDB" id="A0A423W428"/>
<organism evidence="6 7">
    <name type="scientific">Cytospora schulzeri</name>
    <dbReference type="NCBI Taxonomy" id="448051"/>
    <lineage>
        <taxon>Eukaryota</taxon>
        <taxon>Fungi</taxon>
        <taxon>Dikarya</taxon>
        <taxon>Ascomycota</taxon>
        <taxon>Pezizomycotina</taxon>
        <taxon>Sordariomycetes</taxon>
        <taxon>Sordariomycetidae</taxon>
        <taxon>Diaporthales</taxon>
        <taxon>Cytosporaceae</taxon>
        <taxon>Cytospora</taxon>
    </lineage>
</organism>
<comment type="caution">
    <text evidence="6">The sequence shown here is derived from an EMBL/GenBank/DDBJ whole genome shotgun (WGS) entry which is preliminary data.</text>
</comment>
<dbReference type="PANTHER" id="PTHR15367:SF2">
    <property type="entry name" value="DNA-DIRECTED RNA POLYMERASE III SUBUNIT"/>
    <property type="match status" value="1"/>
</dbReference>
<dbReference type="GO" id="GO:0006383">
    <property type="term" value="P:transcription by RNA polymerase III"/>
    <property type="evidence" value="ECO:0007669"/>
    <property type="project" value="UniProtKB-UniRule"/>
</dbReference>
<dbReference type="InterPro" id="IPR024661">
    <property type="entry name" value="RNA_pol_III_Rpc31"/>
</dbReference>
<evidence type="ECO:0000256" key="4">
    <source>
        <dbReference type="PIRNR" id="PIRNR000777"/>
    </source>
</evidence>
<comment type="subunit">
    <text evidence="4">Component of the RNA polymerase III (Pol III) complex.</text>
</comment>
<feature type="region of interest" description="Disordered" evidence="5">
    <location>
        <begin position="1"/>
        <end position="48"/>
    </location>
</feature>
<keyword evidence="3 4" id="KW-0539">Nucleus</keyword>
<feature type="compositionally biased region" description="Gly residues" evidence="5">
    <location>
        <begin position="1"/>
        <end position="18"/>
    </location>
</feature>
<evidence type="ECO:0000256" key="2">
    <source>
        <dbReference type="ARBA" id="ARBA00008352"/>
    </source>
</evidence>
<dbReference type="STRING" id="356882.A0A423W428"/>
<feature type="compositionally biased region" description="Acidic residues" evidence="5">
    <location>
        <begin position="237"/>
        <end position="253"/>
    </location>
</feature>
<dbReference type="PANTHER" id="PTHR15367">
    <property type="entry name" value="DNA-DIRECTED RNA POLYMERASE III"/>
    <property type="match status" value="1"/>
</dbReference>
<accession>A0A423W428</accession>
<feature type="region of interest" description="Disordered" evidence="5">
    <location>
        <begin position="237"/>
        <end position="279"/>
    </location>
</feature>
<comment type="subcellular location">
    <subcellularLocation>
        <location evidence="1 4">Nucleus</location>
    </subcellularLocation>
</comment>
<dbReference type="GO" id="GO:0005666">
    <property type="term" value="C:RNA polymerase III complex"/>
    <property type="evidence" value="ECO:0007669"/>
    <property type="project" value="UniProtKB-UniRule"/>
</dbReference>